<dbReference type="SUPFAM" id="SSF53383">
    <property type="entry name" value="PLP-dependent transferases"/>
    <property type="match status" value="1"/>
</dbReference>
<dbReference type="PROSITE" id="PS00105">
    <property type="entry name" value="AA_TRANSFER_CLASS_1"/>
    <property type="match status" value="1"/>
</dbReference>
<evidence type="ECO:0000256" key="4">
    <source>
        <dbReference type="ARBA" id="ARBA00022679"/>
    </source>
</evidence>
<dbReference type="InterPro" id="IPR050596">
    <property type="entry name" value="AspAT/PAT-like"/>
</dbReference>
<accession>A0ABT7MW54</accession>
<comment type="caution">
    <text evidence="8">The sequence shown here is derived from an EMBL/GenBank/DDBJ whole genome shotgun (WGS) entry which is preliminary data.</text>
</comment>
<gene>
    <name evidence="8" type="ORF">QSV35_05040</name>
</gene>
<dbReference type="InterPro" id="IPR004838">
    <property type="entry name" value="NHTrfase_class1_PyrdxlP-BS"/>
</dbReference>
<evidence type="ECO:0000256" key="2">
    <source>
        <dbReference type="ARBA" id="ARBA00007441"/>
    </source>
</evidence>
<keyword evidence="5" id="KW-0663">Pyridoxal phosphate</keyword>
<dbReference type="CDD" id="cd00609">
    <property type="entry name" value="AAT_like"/>
    <property type="match status" value="1"/>
</dbReference>
<protein>
    <recommendedName>
        <fullName evidence="6">Aminotransferase</fullName>
        <ecNumber evidence="6">2.6.1.-</ecNumber>
    </recommendedName>
</protein>
<dbReference type="InterPro" id="IPR015424">
    <property type="entry name" value="PyrdxlP-dep_Trfase"/>
</dbReference>
<keyword evidence="3 6" id="KW-0032">Aminotransferase</keyword>
<dbReference type="InterPro" id="IPR015421">
    <property type="entry name" value="PyrdxlP-dep_Trfase_major"/>
</dbReference>
<dbReference type="InterPro" id="IPR004839">
    <property type="entry name" value="Aminotransferase_I/II_large"/>
</dbReference>
<comment type="cofactor">
    <cofactor evidence="1 6">
        <name>pyridoxal 5'-phosphate</name>
        <dbReference type="ChEBI" id="CHEBI:597326"/>
    </cofactor>
</comment>
<proteinExistence type="inferred from homology"/>
<dbReference type="Gene3D" id="3.40.640.10">
    <property type="entry name" value="Type I PLP-dependent aspartate aminotransferase-like (Major domain)"/>
    <property type="match status" value="1"/>
</dbReference>
<evidence type="ECO:0000256" key="1">
    <source>
        <dbReference type="ARBA" id="ARBA00001933"/>
    </source>
</evidence>
<dbReference type="RefSeq" id="WP_286287317.1">
    <property type="nucleotide sequence ID" value="NZ_JASXSZ010000001.1"/>
</dbReference>
<name>A0ABT7MW54_9MICO</name>
<dbReference type="EC" id="2.6.1.-" evidence="6"/>
<evidence type="ECO:0000259" key="7">
    <source>
        <dbReference type="Pfam" id="PF00155"/>
    </source>
</evidence>
<evidence type="ECO:0000313" key="9">
    <source>
        <dbReference type="Proteomes" id="UP001235064"/>
    </source>
</evidence>
<dbReference type="PANTHER" id="PTHR46383">
    <property type="entry name" value="ASPARTATE AMINOTRANSFERASE"/>
    <property type="match status" value="1"/>
</dbReference>
<dbReference type="Gene3D" id="3.90.1150.10">
    <property type="entry name" value="Aspartate Aminotransferase, domain 1"/>
    <property type="match status" value="1"/>
</dbReference>
<evidence type="ECO:0000256" key="5">
    <source>
        <dbReference type="ARBA" id="ARBA00022898"/>
    </source>
</evidence>
<dbReference type="EMBL" id="JASXSZ010000001">
    <property type="protein sequence ID" value="MDL9978684.1"/>
    <property type="molecule type" value="Genomic_DNA"/>
</dbReference>
<dbReference type="GO" id="GO:0008483">
    <property type="term" value="F:transaminase activity"/>
    <property type="evidence" value="ECO:0007669"/>
    <property type="project" value="UniProtKB-KW"/>
</dbReference>
<comment type="similarity">
    <text evidence="2 6">Belongs to the class-I pyridoxal-phosphate-dependent aminotransferase family.</text>
</comment>
<dbReference type="Pfam" id="PF00155">
    <property type="entry name" value="Aminotran_1_2"/>
    <property type="match status" value="1"/>
</dbReference>
<feature type="domain" description="Aminotransferase class I/classII large" evidence="7">
    <location>
        <begin position="36"/>
        <end position="375"/>
    </location>
</feature>
<keyword evidence="4 6" id="KW-0808">Transferase</keyword>
<dbReference type="Proteomes" id="UP001235064">
    <property type="component" value="Unassembled WGS sequence"/>
</dbReference>
<reference evidence="8 9" key="1">
    <citation type="submission" date="2023-06" db="EMBL/GenBank/DDBJ databases">
        <title>Microbacterium sp. nov., isolated from a waste landfill.</title>
        <authorList>
            <person name="Wen W."/>
        </authorList>
    </citation>
    <scope>NUCLEOTIDE SEQUENCE [LARGE SCALE GENOMIC DNA]</scope>
    <source>
        <strain evidence="8 9">ASV49</strain>
    </source>
</reference>
<evidence type="ECO:0000256" key="6">
    <source>
        <dbReference type="RuleBase" id="RU000481"/>
    </source>
</evidence>
<keyword evidence="9" id="KW-1185">Reference proteome</keyword>
<sequence length="383" mass="40522">MAKTTVAASAATSARSGGSGIREIMELAMGREDIARLEVGEPDSPCAMHIAEAGVRACIAPVGYVQGAGVPELRVAIAKSLTRRYGSEVDPARIIVTHGAAQGIALAFSLLLRAGDSILVPDPAWPNYVNVARELGARPLAYSLRAENGWLPDVDTLFALADDRTRVLVLNSPGNPTGAVMPRALVAEIVARARSRGIMVVSDEVYDELIYEGRSAGAAFLEPDAVIAAFSFSKTYAMTGWRVGYLLVPPEMSTRFAYAQEATTSCLSPIVQVGALSALEGPQGAVSEMRDEYRARRDLLVAQLDAAGIRIEPPAGAFYALLPVPGGRDARDAALELIDHGVAMAPGTAFGAVAADRLRVSLASSRETLRIGLERYLAWYGAK</sequence>
<evidence type="ECO:0000313" key="8">
    <source>
        <dbReference type="EMBL" id="MDL9978684.1"/>
    </source>
</evidence>
<evidence type="ECO:0000256" key="3">
    <source>
        <dbReference type="ARBA" id="ARBA00022576"/>
    </source>
</evidence>
<dbReference type="PANTHER" id="PTHR46383:SF1">
    <property type="entry name" value="ASPARTATE AMINOTRANSFERASE"/>
    <property type="match status" value="1"/>
</dbReference>
<organism evidence="8 9">
    <name type="scientific">Microbacterium candidum</name>
    <dbReference type="NCBI Taxonomy" id="3041922"/>
    <lineage>
        <taxon>Bacteria</taxon>
        <taxon>Bacillati</taxon>
        <taxon>Actinomycetota</taxon>
        <taxon>Actinomycetes</taxon>
        <taxon>Micrococcales</taxon>
        <taxon>Microbacteriaceae</taxon>
        <taxon>Microbacterium</taxon>
    </lineage>
</organism>
<dbReference type="InterPro" id="IPR015422">
    <property type="entry name" value="PyrdxlP-dep_Trfase_small"/>
</dbReference>